<evidence type="ECO:0000256" key="1">
    <source>
        <dbReference type="ARBA" id="ARBA00008857"/>
    </source>
</evidence>
<dbReference type="InterPro" id="IPR053876">
    <property type="entry name" value="Phage_int_M"/>
</dbReference>
<comment type="similarity">
    <text evidence="1">Belongs to the 'phage' integrase family.</text>
</comment>
<evidence type="ECO:0000256" key="2">
    <source>
        <dbReference type="ARBA" id="ARBA00022908"/>
    </source>
</evidence>
<protein>
    <submittedName>
        <fullName evidence="6">Phage integrase family protein</fullName>
    </submittedName>
</protein>
<keyword evidence="7" id="KW-1185">Reference proteome</keyword>
<keyword evidence="2" id="KW-0229">DNA integration</keyword>
<dbReference type="SUPFAM" id="SSF56349">
    <property type="entry name" value="DNA breaking-rejoining enzymes"/>
    <property type="match status" value="1"/>
</dbReference>
<dbReference type="Pfam" id="PF13356">
    <property type="entry name" value="Arm-DNA-bind_3"/>
    <property type="match status" value="1"/>
</dbReference>
<dbReference type="Pfam" id="PF22022">
    <property type="entry name" value="Phage_int_M"/>
    <property type="match status" value="1"/>
</dbReference>
<dbReference type="PANTHER" id="PTHR30629:SF2">
    <property type="entry name" value="PROPHAGE INTEGRASE INTS-RELATED"/>
    <property type="match status" value="1"/>
</dbReference>
<dbReference type="Pfam" id="PF00589">
    <property type="entry name" value="Phage_integrase"/>
    <property type="match status" value="1"/>
</dbReference>
<dbReference type="InterPro" id="IPR025166">
    <property type="entry name" value="Integrase_DNA_bind_dom"/>
</dbReference>
<proteinExistence type="inferred from homology"/>
<evidence type="ECO:0000256" key="4">
    <source>
        <dbReference type="ARBA" id="ARBA00023172"/>
    </source>
</evidence>
<dbReference type="CDD" id="cd00801">
    <property type="entry name" value="INT_P4_C"/>
    <property type="match status" value="1"/>
</dbReference>
<dbReference type="Gene3D" id="1.10.443.10">
    <property type="entry name" value="Intergrase catalytic core"/>
    <property type="match status" value="1"/>
</dbReference>
<dbReference type="eggNOG" id="COG0582">
    <property type="taxonomic scope" value="Bacteria"/>
</dbReference>
<dbReference type="GO" id="GO:0003677">
    <property type="term" value="F:DNA binding"/>
    <property type="evidence" value="ECO:0007669"/>
    <property type="project" value="UniProtKB-KW"/>
</dbReference>
<dbReference type="HOGENOM" id="CLU_027562_0_0_5"/>
<evidence type="ECO:0000313" key="6">
    <source>
        <dbReference type="EMBL" id="AEP10752.1"/>
    </source>
</evidence>
<dbReference type="AlphaFoldDB" id="G2KNV7"/>
<sequence length="412" mass="46685">MTLTNTTCKNAKPKEKPYKLADGGGLYLLVNPNGAKHWRLKYRFLGKEKLLAIGPYPLTSLADARQARDDAKKLIQSGADPVSHKREGKRNALRNAQNTFEAVALEWVENQKERWSPKYAEKVLRGLTVNIFPEIGQRPIAQITPPELLDALRKIEKRGALDIAGRTKQICGQVFRYGIQTGKCTRDASADLRGALKGRKAEHFASIDPKELPAFLKALGQNDARLYARTRRAIHLSMLCFTRPGEIRQAQWSEMDFEARQWVIPAERMKMRRDHIVPLSMQAIAILEAQREETGKLNTPYVFPSQIQPRKPMSDGTVNQAVKRLGYTDRMTAHGFRALARTAIREALGYDSEIIEKQLAHRTSNPLGEAYDRTQFLSQRKKMMQDWADHLDSIAHTHFQTTALKIGNGHGR</sequence>
<dbReference type="PROSITE" id="PS51898">
    <property type="entry name" value="TYR_RECOMBINASE"/>
    <property type="match status" value="1"/>
</dbReference>
<dbReference type="Proteomes" id="UP000009286">
    <property type="component" value="Chromosome"/>
</dbReference>
<dbReference type="InterPro" id="IPR011010">
    <property type="entry name" value="DNA_brk_join_enz"/>
</dbReference>
<evidence type="ECO:0000259" key="5">
    <source>
        <dbReference type="PROSITE" id="PS51898"/>
    </source>
</evidence>
<dbReference type="InterPro" id="IPR050808">
    <property type="entry name" value="Phage_Integrase"/>
</dbReference>
<evidence type="ECO:0000313" key="7">
    <source>
        <dbReference type="Proteomes" id="UP000009286"/>
    </source>
</evidence>
<dbReference type="RefSeq" id="WP_014103975.1">
    <property type="nucleotide sequence ID" value="NC_016026.1"/>
</dbReference>
<organism evidence="6 7">
    <name type="scientific">Micavibrio aeruginosavorus (strain ARL-13)</name>
    <dbReference type="NCBI Taxonomy" id="856793"/>
    <lineage>
        <taxon>Bacteria</taxon>
        <taxon>Pseudomonadati</taxon>
        <taxon>Bdellovibrionota</taxon>
        <taxon>Bdellovibrionia</taxon>
        <taxon>Bdellovibrionales</taxon>
        <taxon>Pseudobdellovibrionaceae</taxon>
        <taxon>Micavibrio</taxon>
    </lineage>
</organism>
<keyword evidence="4" id="KW-0233">DNA recombination</keyword>
<dbReference type="GO" id="GO:0015074">
    <property type="term" value="P:DNA integration"/>
    <property type="evidence" value="ECO:0007669"/>
    <property type="project" value="UniProtKB-KW"/>
</dbReference>
<dbReference type="KEGG" id="mai:MICA_2451"/>
<dbReference type="InterPro" id="IPR010998">
    <property type="entry name" value="Integrase_recombinase_N"/>
</dbReference>
<dbReference type="Gene3D" id="1.10.150.130">
    <property type="match status" value="1"/>
</dbReference>
<dbReference type="PANTHER" id="PTHR30629">
    <property type="entry name" value="PROPHAGE INTEGRASE"/>
    <property type="match status" value="1"/>
</dbReference>
<dbReference type="OrthoDB" id="9795573at2"/>
<dbReference type="InterPro" id="IPR002104">
    <property type="entry name" value="Integrase_catalytic"/>
</dbReference>
<dbReference type="GO" id="GO:0006310">
    <property type="term" value="P:DNA recombination"/>
    <property type="evidence" value="ECO:0007669"/>
    <property type="project" value="UniProtKB-KW"/>
</dbReference>
<dbReference type="InterPro" id="IPR038488">
    <property type="entry name" value="Integrase_DNA-bd_sf"/>
</dbReference>
<name>G2KNV7_MICAA</name>
<dbReference type="InterPro" id="IPR013762">
    <property type="entry name" value="Integrase-like_cat_sf"/>
</dbReference>
<keyword evidence="3" id="KW-0238">DNA-binding</keyword>
<dbReference type="EMBL" id="CP002382">
    <property type="protein sequence ID" value="AEP10752.1"/>
    <property type="molecule type" value="Genomic_DNA"/>
</dbReference>
<feature type="domain" description="Tyr recombinase" evidence="5">
    <location>
        <begin position="202"/>
        <end position="384"/>
    </location>
</feature>
<dbReference type="STRING" id="856793.MICA_2451"/>
<dbReference type="Gene3D" id="3.30.160.390">
    <property type="entry name" value="Integrase, DNA-binding domain"/>
    <property type="match status" value="1"/>
</dbReference>
<evidence type="ECO:0000256" key="3">
    <source>
        <dbReference type="ARBA" id="ARBA00023125"/>
    </source>
</evidence>
<gene>
    <name evidence="6" type="ordered locus">MICA_2451</name>
</gene>
<accession>G2KNV7</accession>
<reference evidence="6 7" key="1">
    <citation type="journal article" date="2011" name="BMC Genomics">
        <title>Genomic insights into an obligate epibiotic bacterial predator: Micavibrio aeruginosavorus ARL-13.</title>
        <authorList>
            <person name="Wang Z."/>
            <person name="Kadouri D."/>
            <person name="Wu M."/>
        </authorList>
    </citation>
    <scope>NUCLEOTIDE SEQUENCE [LARGE SCALE GENOMIC DNA]</scope>
    <source>
        <strain evidence="6 7">ARL-13</strain>
    </source>
</reference>